<dbReference type="Proteomes" id="UP000694864">
    <property type="component" value="Chromosome 6"/>
</dbReference>
<feature type="domain" description="Helitron helicase-like" evidence="1">
    <location>
        <begin position="95"/>
        <end position="278"/>
    </location>
</feature>
<gene>
    <name evidence="3" type="primary">LOC104698841</name>
</gene>
<dbReference type="InterPro" id="IPR025476">
    <property type="entry name" value="Helitron_helicase-like"/>
</dbReference>
<protein>
    <submittedName>
        <fullName evidence="3">Uncharacterized protein LOC104698841</fullName>
    </submittedName>
</protein>
<dbReference type="PANTHER" id="PTHR45786:SF74">
    <property type="entry name" value="ATP-DEPENDENT DNA HELICASE"/>
    <property type="match status" value="1"/>
</dbReference>
<dbReference type="Pfam" id="PF14214">
    <property type="entry name" value="Helitron_like_N"/>
    <property type="match status" value="1"/>
</dbReference>
<reference evidence="3" key="2">
    <citation type="submission" date="2025-08" db="UniProtKB">
        <authorList>
            <consortium name="RefSeq"/>
        </authorList>
    </citation>
    <scope>IDENTIFICATION</scope>
    <source>
        <tissue evidence="3">Leaf</tissue>
    </source>
</reference>
<dbReference type="GeneID" id="104698841"/>
<reference evidence="2" key="1">
    <citation type="journal article" date="2014" name="Nat. Commun.">
        <title>The emerging biofuel crop Camelina sativa retains a highly undifferentiated hexaploid genome structure.</title>
        <authorList>
            <person name="Kagale S."/>
            <person name="Koh C."/>
            <person name="Nixon J."/>
            <person name="Bollina V."/>
            <person name="Clarke W.E."/>
            <person name="Tuteja R."/>
            <person name="Spillane C."/>
            <person name="Robinson S.J."/>
            <person name="Links M.G."/>
            <person name="Clarke C."/>
            <person name="Higgins E.E."/>
            <person name="Huebert T."/>
            <person name="Sharpe A.G."/>
            <person name="Parkin I.A."/>
        </authorList>
    </citation>
    <scope>NUCLEOTIDE SEQUENCE [LARGE SCALE GENOMIC DNA]</scope>
    <source>
        <strain evidence="2">cv. DH55</strain>
    </source>
</reference>
<evidence type="ECO:0000313" key="2">
    <source>
        <dbReference type="Proteomes" id="UP000694864"/>
    </source>
</evidence>
<name>A0ABM0SKM6_CAMSA</name>
<evidence type="ECO:0000313" key="3">
    <source>
        <dbReference type="RefSeq" id="XP_010412532.1"/>
    </source>
</evidence>
<proteinExistence type="predicted"/>
<sequence>MRLGNGKPVDEEVVSMLIMMLDRINELAKVFRKARDRYEDGQSSEFNIRLVGQAKKGKQYDLPTVDEIAGYHDQIPYNSTVESQVRRSFMTMREYYAYQIQTRLTDGMTITKGGRLFHQYIVDAYTTIEQERLRFIALNQKKLRADLYNNVYDAVESGEADAKRIGKRIILPSSFLAGPQYMVEKYHDAMAICRWFGNPDLFITFTSNPNWPELTEHLQTYTTEGSNTRPDLQSRVFKMKLDEMVADFSKGVFFLVPVAVVYTIEFQKRGLPHAHILLWLEGASKNPEPAVIDRFISVELPDKETDPEGFQLVEQHMLHGLCGLDRPYSPCMENGVCSKKFPRQFEENITIDKSGYVVYQRRNDESKCVFKGVSRLDNQHVVPHNLHLLKKYKAHINVEWCCKTSAVKYLFKYITKGVDKATFVIVRPRKSKQKQGSKKEEPEAVDEISEYLDCRYVSACEAVWRIFAFHIHYHKPAVISLQIHLRNQHRLLFDQKQCLESILSREDVEKTMLTEWMATNEKEKQSPNEGNNSEKKAFELTYVEFPKYYVWNTTKNWTRRKQGFTIGRIVHIHPSAGDLFYFRILLNIVKGATSFDDIKTVGGVIYGTYKEACYVRGLLDDDKEWHVVLKRHLNGQQVINYAIYLSRYCSIVKWLGHEIYGTKTGDT</sequence>
<keyword evidence="2" id="KW-1185">Reference proteome</keyword>
<dbReference type="PANTHER" id="PTHR45786">
    <property type="entry name" value="DNA BINDING PROTEIN-LIKE"/>
    <property type="match status" value="1"/>
</dbReference>
<evidence type="ECO:0000259" key="1">
    <source>
        <dbReference type="Pfam" id="PF14214"/>
    </source>
</evidence>
<dbReference type="RefSeq" id="XP_010412532.1">
    <property type="nucleotide sequence ID" value="XM_010414230.1"/>
</dbReference>
<organism evidence="2 3">
    <name type="scientific">Camelina sativa</name>
    <name type="common">False flax</name>
    <name type="synonym">Myagrum sativum</name>
    <dbReference type="NCBI Taxonomy" id="90675"/>
    <lineage>
        <taxon>Eukaryota</taxon>
        <taxon>Viridiplantae</taxon>
        <taxon>Streptophyta</taxon>
        <taxon>Embryophyta</taxon>
        <taxon>Tracheophyta</taxon>
        <taxon>Spermatophyta</taxon>
        <taxon>Magnoliopsida</taxon>
        <taxon>eudicotyledons</taxon>
        <taxon>Gunneridae</taxon>
        <taxon>Pentapetalae</taxon>
        <taxon>rosids</taxon>
        <taxon>malvids</taxon>
        <taxon>Brassicales</taxon>
        <taxon>Brassicaceae</taxon>
        <taxon>Camelineae</taxon>
        <taxon>Camelina</taxon>
    </lineage>
</organism>
<accession>A0ABM0SKM6</accession>